<feature type="region of interest" description="Disordered" evidence="1">
    <location>
        <begin position="75"/>
        <end position="128"/>
    </location>
</feature>
<feature type="non-terminal residue" evidence="2">
    <location>
        <position position="128"/>
    </location>
</feature>
<dbReference type="AlphaFoldDB" id="A0A2T6ZPN8"/>
<evidence type="ECO:0000313" key="3">
    <source>
        <dbReference type="Proteomes" id="UP000244722"/>
    </source>
</evidence>
<evidence type="ECO:0000313" key="2">
    <source>
        <dbReference type="EMBL" id="PUU77445.1"/>
    </source>
</evidence>
<evidence type="ECO:0000256" key="1">
    <source>
        <dbReference type="SAM" id="MobiDB-lite"/>
    </source>
</evidence>
<organism evidence="2 3">
    <name type="scientific">Tuber borchii</name>
    <name type="common">White truffle</name>
    <dbReference type="NCBI Taxonomy" id="42251"/>
    <lineage>
        <taxon>Eukaryota</taxon>
        <taxon>Fungi</taxon>
        <taxon>Dikarya</taxon>
        <taxon>Ascomycota</taxon>
        <taxon>Pezizomycotina</taxon>
        <taxon>Pezizomycetes</taxon>
        <taxon>Pezizales</taxon>
        <taxon>Tuberaceae</taxon>
        <taxon>Tuber</taxon>
    </lineage>
</organism>
<proteinExistence type="predicted"/>
<dbReference type="EMBL" id="NESQ01000153">
    <property type="protein sequence ID" value="PUU77445.1"/>
    <property type="molecule type" value="Genomic_DNA"/>
</dbReference>
<name>A0A2T6ZPN8_TUBBO</name>
<dbReference type="OrthoDB" id="21449at2759"/>
<gene>
    <name evidence="2" type="ORF">B9Z19DRAFT_1086334</name>
</gene>
<dbReference type="Proteomes" id="UP000244722">
    <property type="component" value="Unassembled WGS sequence"/>
</dbReference>
<protein>
    <submittedName>
        <fullName evidence="2">Uncharacterized protein</fullName>
    </submittedName>
</protein>
<feature type="compositionally biased region" description="Acidic residues" evidence="1">
    <location>
        <begin position="92"/>
        <end position="113"/>
    </location>
</feature>
<feature type="non-terminal residue" evidence="2">
    <location>
        <position position="1"/>
    </location>
</feature>
<keyword evidence="3" id="KW-1185">Reference proteome</keyword>
<accession>A0A2T6ZPN8</accession>
<comment type="caution">
    <text evidence="2">The sequence shown here is derived from an EMBL/GenBank/DDBJ whole genome shotgun (WGS) entry which is preliminary data.</text>
</comment>
<feature type="compositionally biased region" description="Gly residues" evidence="1">
    <location>
        <begin position="78"/>
        <end position="87"/>
    </location>
</feature>
<dbReference type="STRING" id="42251.A0A2T6ZPN8"/>
<sequence length="128" mass="13346">LKPPSPKLCLLPNLRKRLVASIPTVCLAQTDYHLCHALPDMARDVEEMVDNFRTAEEAGMRKALSAGFGPSRKFVGASSGGIGGAGTGTVAEEGEEDEGSTIAGAEEESVADEGTEKEKENRGGGGQE</sequence>
<reference evidence="2 3" key="1">
    <citation type="submission" date="2017-04" db="EMBL/GenBank/DDBJ databases">
        <title>Draft genome sequence of Tuber borchii Vittad., a whitish edible truffle.</title>
        <authorList>
            <consortium name="DOE Joint Genome Institute"/>
            <person name="Murat C."/>
            <person name="Kuo A."/>
            <person name="Barry K.W."/>
            <person name="Clum A."/>
            <person name="Dockter R.B."/>
            <person name="Fauchery L."/>
            <person name="Iotti M."/>
            <person name="Kohler A."/>
            <person name="Labutti K."/>
            <person name="Lindquist E.A."/>
            <person name="Lipzen A."/>
            <person name="Ohm R.A."/>
            <person name="Wang M."/>
            <person name="Grigoriev I.V."/>
            <person name="Zambonelli A."/>
            <person name="Martin F.M."/>
        </authorList>
    </citation>
    <scope>NUCLEOTIDE SEQUENCE [LARGE SCALE GENOMIC DNA]</scope>
    <source>
        <strain evidence="2 3">Tbo3840</strain>
    </source>
</reference>